<keyword evidence="1" id="KW-0812">Transmembrane</keyword>
<evidence type="ECO:0000313" key="2">
    <source>
        <dbReference type="EMBL" id="PVI00417.1"/>
    </source>
</evidence>
<organism evidence="2 3">
    <name type="scientific">Periconia macrospinosa</name>
    <dbReference type="NCBI Taxonomy" id="97972"/>
    <lineage>
        <taxon>Eukaryota</taxon>
        <taxon>Fungi</taxon>
        <taxon>Dikarya</taxon>
        <taxon>Ascomycota</taxon>
        <taxon>Pezizomycotina</taxon>
        <taxon>Dothideomycetes</taxon>
        <taxon>Pleosporomycetidae</taxon>
        <taxon>Pleosporales</taxon>
        <taxon>Massarineae</taxon>
        <taxon>Periconiaceae</taxon>
        <taxon>Periconia</taxon>
    </lineage>
</organism>
<dbReference type="OrthoDB" id="5015216at2759"/>
<accession>A0A2V1DQG7</accession>
<feature type="transmembrane region" description="Helical" evidence="1">
    <location>
        <begin position="116"/>
        <end position="135"/>
    </location>
</feature>
<dbReference type="Proteomes" id="UP000244855">
    <property type="component" value="Unassembled WGS sequence"/>
</dbReference>
<keyword evidence="1" id="KW-1133">Transmembrane helix</keyword>
<gene>
    <name evidence="2" type="ORF">DM02DRAFT_395496</name>
</gene>
<sequence length="635" mass="71355">MNTTGSSLFAARDQARQWDEVVKSGWPLALERSTWAIVVALITLLYQAVAVRLFRPYTMAVFWLYQEGNRAWDADQFRVAMANTSGPISAIFCKPAYRTLLRSGNAKRKHERMLSLLWLIGAFILSIGPFFIPVFQSKTIPTVQGAPASSHDCTLLPEFNNDTTGGRRYDKFLAVDMLRTADISGYNYSGTTAVSVGLKNRKDRIAFSSSCPEWAPVCDQSNPMNIDIEYWLKKSELRIGNPNTSENLEFGVLNSCYLLERRAKLLTTDGDGRQEYGFLYGDSKHQNYSYVTSTWTPEERFGYGYTLLSLSNTGDERDIWKPNATLDHNGDRTILFYHIGTIFNKGQSKDPLFRTEDTPYGEDTYGPVRPIIPVMCNTTYALCLNQHCASINGSDALLNLTIEYEKRGENTTMAFLFLMWSNVIIPPLSFMTGSSESILAGRTLSDETTQLAPWEISGHSELVRLALAGRAMLVTSAERAASGWRKYTTGVPAEPGETLEAVLQQCRWTLVQDATRITTSGRSILIISVVGGLLLLLTFTGPVLRLLCWKPLFIFTIRWRLRTAAHLHRTTIERGDERRFWPGSVEQEWPDGSGFVDRIGLVTSDVGLHAVYRDDAQSVFSERRGDEMNLTDVRS</sequence>
<reference evidence="2 3" key="1">
    <citation type="journal article" date="2018" name="Sci. Rep.">
        <title>Comparative genomics provides insights into the lifestyle and reveals functional heterogeneity of dark septate endophytic fungi.</title>
        <authorList>
            <person name="Knapp D.G."/>
            <person name="Nemeth J.B."/>
            <person name="Barry K."/>
            <person name="Hainaut M."/>
            <person name="Henrissat B."/>
            <person name="Johnson J."/>
            <person name="Kuo A."/>
            <person name="Lim J.H.P."/>
            <person name="Lipzen A."/>
            <person name="Nolan M."/>
            <person name="Ohm R.A."/>
            <person name="Tamas L."/>
            <person name="Grigoriev I.V."/>
            <person name="Spatafora J.W."/>
            <person name="Nagy L.G."/>
            <person name="Kovacs G.M."/>
        </authorList>
    </citation>
    <scope>NUCLEOTIDE SEQUENCE [LARGE SCALE GENOMIC DNA]</scope>
    <source>
        <strain evidence="2 3">DSE2036</strain>
    </source>
</reference>
<keyword evidence="1" id="KW-0472">Membrane</keyword>
<keyword evidence="3" id="KW-1185">Reference proteome</keyword>
<name>A0A2V1DQG7_9PLEO</name>
<evidence type="ECO:0000313" key="3">
    <source>
        <dbReference type="Proteomes" id="UP000244855"/>
    </source>
</evidence>
<protein>
    <submittedName>
        <fullName evidence="2">Uncharacterized protein</fullName>
    </submittedName>
</protein>
<feature type="transmembrane region" description="Helical" evidence="1">
    <location>
        <begin position="524"/>
        <end position="548"/>
    </location>
</feature>
<dbReference type="EMBL" id="KZ805374">
    <property type="protein sequence ID" value="PVI00417.1"/>
    <property type="molecule type" value="Genomic_DNA"/>
</dbReference>
<evidence type="ECO:0000256" key="1">
    <source>
        <dbReference type="SAM" id="Phobius"/>
    </source>
</evidence>
<feature type="transmembrane region" description="Helical" evidence="1">
    <location>
        <begin position="34"/>
        <end position="54"/>
    </location>
</feature>
<dbReference type="AlphaFoldDB" id="A0A2V1DQG7"/>
<proteinExistence type="predicted"/>